<dbReference type="Proteomes" id="UP001159364">
    <property type="component" value="Linkage Group LG07"/>
</dbReference>
<keyword evidence="6 9" id="KW-0539">Nucleus</keyword>
<evidence type="ECO:0000256" key="9">
    <source>
        <dbReference type="PROSITE-ProRule" id="PRU00108"/>
    </source>
</evidence>
<dbReference type="Pfam" id="PF00046">
    <property type="entry name" value="Homeodomain"/>
    <property type="match status" value="1"/>
</dbReference>
<evidence type="ECO:0000313" key="14">
    <source>
        <dbReference type="EMBL" id="KAJ8760804.1"/>
    </source>
</evidence>
<dbReference type="CDD" id="cd00086">
    <property type="entry name" value="homeodomain"/>
    <property type="match status" value="1"/>
</dbReference>
<evidence type="ECO:0000256" key="3">
    <source>
        <dbReference type="ARBA" id="ARBA00023125"/>
    </source>
</evidence>
<dbReference type="AlphaFoldDB" id="A0AAV8T353"/>
<comment type="function">
    <text evidence="8">Probable transcription activator that may act as growth regulators in response to water deficit.</text>
</comment>
<dbReference type="InterPro" id="IPR001356">
    <property type="entry name" value="HD"/>
</dbReference>
<keyword evidence="2 11" id="KW-0805">Transcription regulation</keyword>
<dbReference type="SUPFAM" id="SSF46689">
    <property type="entry name" value="Homeodomain-like"/>
    <property type="match status" value="1"/>
</dbReference>
<feature type="domain" description="Homeobox" evidence="13">
    <location>
        <begin position="27"/>
        <end position="87"/>
    </location>
</feature>
<feature type="DNA-binding region" description="Homeobox" evidence="9">
    <location>
        <begin position="29"/>
        <end position="88"/>
    </location>
</feature>
<evidence type="ECO:0000256" key="1">
    <source>
        <dbReference type="ARBA" id="ARBA00004123"/>
    </source>
</evidence>
<protein>
    <recommendedName>
        <fullName evidence="11">Homeobox-leucine zipper protein</fullName>
    </recommendedName>
    <alternativeName>
        <fullName evidence="11">HD-ZIP protein</fullName>
    </alternativeName>
    <alternativeName>
        <fullName evidence="11">Homeodomain transcription factor</fullName>
    </alternativeName>
</protein>
<dbReference type="PROSITE" id="PS50071">
    <property type="entry name" value="HOMEOBOX_2"/>
    <property type="match status" value="1"/>
</dbReference>
<proteinExistence type="inferred from homology"/>
<dbReference type="GO" id="GO:0045893">
    <property type="term" value="P:positive regulation of DNA-templated transcription"/>
    <property type="evidence" value="ECO:0007669"/>
    <property type="project" value="TreeGrafter"/>
</dbReference>
<evidence type="ECO:0000259" key="13">
    <source>
        <dbReference type="PROSITE" id="PS50071"/>
    </source>
</evidence>
<dbReference type="PANTHER" id="PTHR24326:SF620">
    <property type="entry name" value="HOMEOBOX-LEUCINE ZIPPER PROTEIN"/>
    <property type="match status" value="1"/>
</dbReference>
<gene>
    <name evidence="14" type="ORF">K2173_021842</name>
</gene>
<dbReference type="SMART" id="SM00389">
    <property type="entry name" value="HOX"/>
    <property type="match status" value="1"/>
</dbReference>
<comment type="caution">
    <text evidence="14">The sequence shown here is derived from an EMBL/GenBank/DDBJ whole genome shotgun (WGS) entry which is preliminary data.</text>
</comment>
<keyword evidence="5 11" id="KW-0804">Transcription</keyword>
<dbReference type="Pfam" id="PF02183">
    <property type="entry name" value="HALZ"/>
    <property type="match status" value="1"/>
</dbReference>
<dbReference type="FunFam" id="1.10.10.60:FF:000293">
    <property type="entry name" value="Homeobox-leucine zipper protein ATHB-7"/>
    <property type="match status" value="1"/>
</dbReference>
<dbReference type="InterPro" id="IPR009057">
    <property type="entry name" value="Homeodomain-like_sf"/>
</dbReference>
<dbReference type="InterPro" id="IPR045224">
    <property type="entry name" value="HDZip_class_I_plant"/>
</dbReference>
<dbReference type="InterPro" id="IPR017970">
    <property type="entry name" value="Homeobox_CS"/>
</dbReference>
<evidence type="ECO:0000313" key="15">
    <source>
        <dbReference type="Proteomes" id="UP001159364"/>
    </source>
</evidence>
<dbReference type="EMBL" id="JAIWQS010000007">
    <property type="protein sequence ID" value="KAJ8760804.1"/>
    <property type="molecule type" value="Genomic_DNA"/>
</dbReference>
<evidence type="ECO:0000256" key="5">
    <source>
        <dbReference type="ARBA" id="ARBA00023163"/>
    </source>
</evidence>
<evidence type="ECO:0000256" key="7">
    <source>
        <dbReference type="ARBA" id="ARBA00025748"/>
    </source>
</evidence>
<dbReference type="GO" id="GO:0005634">
    <property type="term" value="C:nucleus"/>
    <property type="evidence" value="ECO:0007669"/>
    <property type="project" value="UniProtKB-SubCell"/>
</dbReference>
<comment type="function">
    <text evidence="11">Transcription factor.</text>
</comment>
<comment type="subcellular location">
    <subcellularLocation>
        <location evidence="1 9 10">Nucleus</location>
    </subcellularLocation>
</comment>
<feature type="coiled-coil region" evidence="12">
    <location>
        <begin position="86"/>
        <end position="127"/>
    </location>
</feature>
<dbReference type="GO" id="GO:0000976">
    <property type="term" value="F:transcription cis-regulatory region binding"/>
    <property type="evidence" value="ECO:0007669"/>
    <property type="project" value="UniProtKB-ARBA"/>
</dbReference>
<reference evidence="14 15" key="1">
    <citation type="submission" date="2021-09" db="EMBL/GenBank/DDBJ databases">
        <title>Genomic insights and catalytic innovation underlie evolution of tropane alkaloids biosynthesis.</title>
        <authorList>
            <person name="Wang Y.-J."/>
            <person name="Tian T."/>
            <person name="Huang J.-P."/>
            <person name="Huang S.-X."/>
        </authorList>
    </citation>
    <scope>NUCLEOTIDE SEQUENCE [LARGE SCALE GENOMIC DNA]</scope>
    <source>
        <strain evidence="14">KIB-2018</strain>
        <tissue evidence="14">Leaf</tissue>
    </source>
</reference>
<name>A0AAV8T353_9ROSI</name>
<dbReference type="GO" id="GO:0000981">
    <property type="term" value="F:DNA-binding transcription factor activity, RNA polymerase II-specific"/>
    <property type="evidence" value="ECO:0007669"/>
    <property type="project" value="UniProtKB-UniRule"/>
</dbReference>
<evidence type="ECO:0000256" key="11">
    <source>
        <dbReference type="RuleBase" id="RU369038"/>
    </source>
</evidence>
<evidence type="ECO:0000256" key="2">
    <source>
        <dbReference type="ARBA" id="ARBA00023015"/>
    </source>
</evidence>
<keyword evidence="4 9" id="KW-0371">Homeobox</keyword>
<dbReference type="GO" id="GO:0009414">
    <property type="term" value="P:response to water deprivation"/>
    <property type="evidence" value="ECO:0007669"/>
    <property type="project" value="UniProtKB-ARBA"/>
</dbReference>
<dbReference type="GO" id="GO:0009737">
    <property type="term" value="P:response to abscisic acid"/>
    <property type="evidence" value="ECO:0007669"/>
    <property type="project" value="UniProtKB-ARBA"/>
</dbReference>
<keyword evidence="15" id="KW-1185">Reference proteome</keyword>
<keyword evidence="3 9" id="KW-0238">DNA-binding</keyword>
<dbReference type="InterPro" id="IPR000047">
    <property type="entry name" value="HTH_motif"/>
</dbReference>
<dbReference type="InterPro" id="IPR003106">
    <property type="entry name" value="Leu_zip_homeo"/>
</dbReference>
<keyword evidence="12" id="KW-0175">Coiled coil</keyword>
<organism evidence="14 15">
    <name type="scientific">Erythroxylum novogranatense</name>
    <dbReference type="NCBI Taxonomy" id="1862640"/>
    <lineage>
        <taxon>Eukaryota</taxon>
        <taxon>Viridiplantae</taxon>
        <taxon>Streptophyta</taxon>
        <taxon>Embryophyta</taxon>
        <taxon>Tracheophyta</taxon>
        <taxon>Spermatophyta</taxon>
        <taxon>Magnoliopsida</taxon>
        <taxon>eudicotyledons</taxon>
        <taxon>Gunneridae</taxon>
        <taxon>Pentapetalae</taxon>
        <taxon>rosids</taxon>
        <taxon>fabids</taxon>
        <taxon>Malpighiales</taxon>
        <taxon>Erythroxylaceae</taxon>
        <taxon>Erythroxylum</taxon>
    </lineage>
</organism>
<evidence type="ECO:0000256" key="10">
    <source>
        <dbReference type="RuleBase" id="RU000682"/>
    </source>
</evidence>
<evidence type="ECO:0000256" key="12">
    <source>
        <dbReference type="SAM" id="Coils"/>
    </source>
</evidence>
<comment type="similarity">
    <text evidence="7 11">Belongs to the HD-ZIP homeobox family. Class I subfamily.</text>
</comment>
<accession>A0AAV8T353</accession>
<evidence type="ECO:0000256" key="6">
    <source>
        <dbReference type="ARBA" id="ARBA00023242"/>
    </source>
</evidence>
<dbReference type="PANTHER" id="PTHR24326">
    <property type="entry name" value="HOMEOBOX-LEUCINE ZIPPER PROTEIN"/>
    <property type="match status" value="1"/>
</dbReference>
<dbReference type="Gene3D" id="1.10.10.60">
    <property type="entry name" value="Homeodomain-like"/>
    <property type="match status" value="1"/>
</dbReference>
<evidence type="ECO:0000256" key="8">
    <source>
        <dbReference type="ARBA" id="ARBA00058361"/>
    </source>
</evidence>
<dbReference type="PROSITE" id="PS00027">
    <property type="entry name" value="HOMEOBOX_1"/>
    <property type="match status" value="1"/>
</dbReference>
<evidence type="ECO:0000256" key="4">
    <source>
        <dbReference type="ARBA" id="ARBA00023155"/>
    </source>
</evidence>
<sequence>MDRKDYSLPELEIYACPLLPKAPTKKKNNVKNKSRFSAQQIRMLESIFESETKLEPRKKLQVARELGLQPRQVAIWFQNRRARWKSKQIEQDYKTLRANYDSLASRFESLKNETQSLITQLQRLNELVGKPCGDNGSCSELQIPNPTFASDKGNVYVDSGAQQGVENQVFTSLQNDGCRDMAPLIEAGDGVLNKNEHKDNSSATPEKWYAFDSGSQFDLPCSSSSQWFNFWT</sequence>
<dbReference type="PRINTS" id="PR00031">
    <property type="entry name" value="HTHREPRESSR"/>
</dbReference>